<organism evidence="1 2">
    <name type="scientific">Gryllus longicercus</name>
    <dbReference type="NCBI Taxonomy" id="2509291"/>
    <lineage>
        <taxon>Eukaryota</taxon>
        <taxon>Metazoa</taxon>
        <taxon>Ecdysozoa</taxon>
        <taxon>Arthropoda</taxon>
        <taxon>Hexapoda</taxon>
        <taxon>Insecta</taxon>
        <taxon>Pterygota</taxon>
        <taxon>Neoptera</taxon>
        <taxon>Polyneoptera</taxon>
        <taxon>Orthoptera</taxon>
        <taxon>Ensifera</taxon>
        <taxon>Gryllidea</taxon>
        <taxon>Grylloidea</taxon>
        <taxon>Gryllidae</taxon>
        <taxon>Gryllinae</taxon>
        <taxon>Gryllus</taxon>
    </lineage>
</organism>
<keyword evidence="2" id="KW-1185">Reference proteome</keyword>
<reference evidence="1 2" key="1">
    <citation type="submission" date="2024-03" db="EMBL/GenBank/DDBJ databases">
        <title>The genome assembly and annotation of the cricket Gryllus longicercus Weissman &amp; Gray.</title>
        <authorList>
            <person name="Szrajer S."/>
            <person name="Gray D."/>
            <person name="Ylla G."/>
        </authorList>
    </citation>
    <scope>NUCLEOTIDE SEQUENCE [LARGE SCALE GENOMIC DNA]</scope>
    <source>
        <strain evidence="1">DAG 2021-001</strain>
        <tissue evidence="1">Whole body minus gut</tissue>
    </source>
</reference>
<dbReference type="EMBL" id="JAZDUA010000236">
    <property type="protein sequence ID" value="KAK7863233.1"/>
    <property type="molecule type" value="Genomic_DNA"/>
</dbReference>
<comment type="caution">
    <text evidence="1">The sequence shown here is derived from an EMBL/GenBank/DDBJ whole genome shotgun (WGS) entry which is preliminary data.</text>
</comment>
<gene>
    <name evidence="1" type="ORF">R5R35_001446</name>
</gene>
<evidence type="ECO:0000313" key="1">
    <source>
        <dbReference type="EMBL" id="KAK7863233.1"/>
    </source>
</evidence>
<dbReference type="Proteomes" id="UP001378592">
    <property type="component" value="Unassembled WGS sequence"/>
</dbReference>
<proteinExistence type="predicted"/>
<protein>
    <submittedName>
        <fullName evidence="1">Uncharacterized protein</fullName>
    </submittedName>
</protein>
<evidence type="ECO:0000313" key="2">
    <source>
        <dbReference type="Proteomes" id="UP001378592"/>
    </source>
</evidence>
<name>A0AAN9Z0D4_9ORTH</name>
<sequence>MGSTTTTKSIIYSSDEEDIIDCTPSPSPAPQALVKRRKMDPCVEKEELECIRRDAVALLVRGDSLDEEVNDGAVDINPAHKKNC</sequence>
<dbReference type="AlphaFoldDB" id="A0AAN9Z0D4"/>
<accession>A0AAN9Z0D4</accession>